<protein>
    <recommendedName>
        <fullName evidence="3">SHS2 domain-containing protein</fullName>
    </recommendedName>
</protein>
<reference evidence="1 2" key="1">
    <citation type="journal article" date="2016" name="Nat. Commun.">
        <title>Thousands of microbial genomes shed light on interconnected biogeochemical processes in an aquifer system.</title>
        <authorList>
            <person name="Anantharaman K."/>
            <person name="Brown C.T."/>
            <person name="Hug L.A."/>
            <person name="Sharon I."/>
            <person name="Castelle C.J."/>
            <person name="Probst A.J."/>
            <person name="Thomas B.C."/>
            <person name="Singh A."/>
            <person name="Wilkins M.J."/>
            <person name="Karaoz U."/>
            <person name="Brodie E.L."/>
            <person name="Williams K.H."/>
            <person name="Hubbard S.S."/>
            <person name="Banfield J.F."/>
        </authorList>
    </citation>
    <scope>NUCLEOTIDE SEQUENCE [LARGE SCALE GENOMIC DNA]</scope>
</reference>
<sequence length="364" mass="39919">MKDFISTTFSPQSLLNFFAKDRSVLGIDVGTSSLKIIQIRREKEQAVLETYGELSAAAYSGGEPGRAVLLADEKVSEMIVDLKKEAGATAKRAVIGIPVRYSFITVVEMPELTDEQLKEAVQFEARRYIPIPLQDVVLDWWPIPKKNDKRGATVLLAAVQRDIVEKYKRIVTVAQLESAGFEIEAFPPTRLLGSRGRGAVMTIDIGALSTKISIVVDGIIHAVHHVDRASQAFSLAISQSLGIDFQRAEVMKQSVGISQRPEAAGVRHTITPLIDSLFDEADRLRTSFRRRFDTPVDKAIVLGGGSLMPGFVDYAVERLGIEVILSNPFQKLSYPAFLQPALKKIAPSFTVATGLALRALGEEL</sequence>
<dbReference type="PANTHER" id="PTHR32432:SF3">
    <property type="entry name" value="ETHANOLAMINE UTILIZATION PROTEIN EUTJ"/>
    <property type="match status" value="1"/>
</dbReference>
<dbReference type="Gene3D" id="3.30.1490.300">
    <property type="match status" value="1"/>
</dbReference>
<dbReference type="InterPro" id="IPR050696">
    <property type="entry name" value="FtsA/MreB"/>
</dbReference>
<evidence type="ECO:0008006" key="3">
    <source>
        <dbReference type="Google" id="ProtNLM"/>
    </source>
</evidence>
<dbReference type="Pfam" id="PF11104">
    <property type="entry name" value="PilM_2"/>
    <property type="match status" value="1"/>
</dbReference>
<evidence type="ECO:0000313" key="1">
    <source>
        <dbReference type="EMBL" id="OGZ56379.1"/>
    </source>
</evidence>
<dbReference type="CDD" id="cd24049">
    <property type="entry name" value="ASKHA_NBD_PilM"/>
    <property type="match status" value="1"/>
</dbReference>
<dbReference type="Gene3D" id="3.30.420.40">
    <property type="match status" value="2"/>
</dbReference>
<gene>
    <name evidence="1" type="ORF">A3J04_03670</name>
</gene>
<accession>A0A1G2H1Z6</accession>
<proteinExistence type="predicted"/>
<dbReference type="EMBL" id="MHNZ01000018">
    <property type="protein sequence ID" value="OGZ56379.1"/>
    <property type="molecule type" value="Genomic_DNA"/>
</dbReference>
<dbReference type="NCBIfam" id="TIGR01175">
    <property type="entry name" value="pilM"/>
    <property type="match status" value="1"/>
</dbReference>
<dbReference type="InterPro" id="IPR043129">
    <property type="entry name" value="ATPase_NBD"/>
</dbReference>
<dbReference type="PANTHER" id="PTHR32432">
    <property type="entry name" value="CELL DIVISION PROTEIN FTSA-RELATED"/>
    <property type="match status" value="1"/>
</dbReference>
<dbReference type="STRING" id="1802129.A3J04_03670"/>
<dbReference type="InterPro" id="IPR005883">
    <property type="entry name" value="PilM"/>
</dbReference>
<comment type="caution">
    <text evidence="1">The sequence shown here is derived from an EMBL/GenBank/DDBJ whole genome shotgun (WGS) entry which is preliminary data.</text>
</comment>
<name>A0A1G2H1Z6_9BACT</name>
<organism evidence="1 2">
    <name type="scientific">Candidatus Ryanbacteria bacterium RIFCSPLOWO2_02_FULL_47_14</name>
    <dbReference type="NCBI Taxonomy" id="1802129"/>
    <lineage>
        <taxon>Bacteria</taxon>
        <taxon>Candidatus Ryaniibacteriota</taxon>
    </lineage>
</organism>
<dbReference type="PIRSF" id="PIRSF019169">
    <property type="entry name" value="PilM"/>
    <property type="match status" value="1"/>
</dbReference>
<dbReference type="Proteomes" id="UP000177954">
    <property type="component" value="Unassembled WGS sequence"/>
</dbReference>
<dbReference type="SUPFAM" id="SSF53067">
    <property type="entry name" value="Actin-like ATPase domain"/>
    <property type="match status" value="2"/>
</dbReference>
<dbReference type="AlphaFoldDB" id="A0A1G2H1Z6"/>
<evidence type="ECO:0000313" key="2">
    <source>
        <dbReference type="Proteomes" id="UP000177954"/>
    </source>
</evidence>